<feature type="domain" description="Response regulatory" evidence="4">
    <location>
        <begin position="331"/>
        <end position="447"/>
    </location>
</feature>
<gene>
    <name evidence="6" type="ORF">A2557_13835</name>
</gene>
<dbReference type="PROSITE" id="PS50110">
    <property type="entry name" value="RESPONSE_REGULATORY"/>
    <property type="match status" value="1"/>
</dbReference>
<keyword evidence="3" id="KW-1133">Transmembrane helix</keyword>
<dbReference type="PANTHER" id="PTHR43833">
    <property type="entry name" value="POTASSIUM CHANNEL PROTEIN 2-RELATED-RELATED"/>
    <property type="match status" value="1"/>
</dbReference>
<dbReference type="GO" id="GO:0006813">
    <property type="term" value="P:potassium ion transport"/>
    <property type="evidence" value="ECO:0007669"/>
    <property type="project" value="InterPro"/>
</dbReference>
<dbReference type="GO" id="GO:0005886">
    <property type="term" value="C:plasma membrane"/>
    <property type="evidence" value="ECO:0007669"/>
    <property type="project" value="UniProtKB-SubCell"/>
</dbReference>
<protein>
    <recommendedName>
        <fullName evidence="8">Response regulatory domain-containing protein</fullName>
    </recommendedName>
</protein>
<feature type="modified residue" description="4-aspartylphosphate" evidence="2">
    <location>
        <position position="380"/>
    </location>
</feature>
<dbReference type="InterPro" id="IPR036721">
    <property type="entry name" value="RCK_C_sf"/>
</dbReference>
<dbReference type="Gene3D" id="1.10.287.70">
    <property type="match status" value="1"/>
</dbReference>
<keyword evidence="3" id="KW-0472">Membrane</keyword>
<keyword evidence="3" id="KW-0812">Transmembrane</keyword>
<feature type="transmembrane region" description="Helical" evidence="3">
    <location>
        <begin position="62"/>
        <end position="82"/>
    </location>
</feature>
<dbReference type="SMART" id="SM00448">
    <property type="entry name" value="REC"/>
    <property type="match status" value="1"/>
</dbReference>
<evidence type="ECO:0000313" key="6">
    <source>
        <dbReference type="EMBL" id="OGH03612.1"/>
    </source>
</evidence>
<organism evidence="6 7">
    <name type="scientific">Candidatus Lambdaproteobacteria bacterium RIFOXYD2_FULL_56_26</name>
    <dbReference type="NCBI Taxonomy" id="1817773"/>
    <lineage>
        <taxon>Bacteria</taxon>
        <taxon>Pseudomonadati</taxon>
        <taxon>Pseudomonadota</taxon>
        <taxon>Candidatus Lambdaproteobacteria</taxon>
    </lineage>
</organism>
<dbReference type="InterPro" id="IPR001789">
    <property type="entry name" value="Sig_transdc_resp-reg_receiver"/>
</dbReference>
<sequence length="452" mass="49721">MPYRFSPIFALALFLVLLGLGVGGYVWLEDYSFADALYMVVITVATIGYGEPKALSATGRMFTIGYILVSFISLGVIGRKLMESALEGFFSGTRKNQKMRKKIDELQGHYILCGFGQVGRAVAEDLLKEKVEFVVVNQDEHGFEQEPFNVCLHLTGDATQEHVLLDAGIKRAKGLITMINSDPTNLYIVLTSRELNPVLHIVSRAEDQHSIKRIKQGGADQVISTYLSVGQRIVDVVLMHSGKASSKAFERRKPLAPQWIEVHEGSAMIGQDLESLTKQMGKEILGLRQAHKDWIQPPGNLCLAPGDAFLVMEEPGSPGQPKPETGGAPKKVVLVDDNLVILRLYTRLFQKAGFLPLTAQDGEEGLALIQQELPEIAVIDYQLPKLSGIEICRQLRLDPRFQHTKLVLFTGDDNPETRASALSAGADEVIPKTPDAFAIIKKVIELHGPQSA</sequence>
<dbReference type="CDD" id="cd00156">
    <property type="entry name" value="REC"/>
    <property type="match status" value="1"/>
</dbReference>
<reference evidence="6 7" key="1">
    <citation type="journal article" date="2016" name="Nat. Commun.">
        <title>Thousands of microbial genomes shed light on interconnected biogeochemical processes in an aquifer system.</title>
        <authorList>
            <person name="Anantharaman K."/>
            <person name="Brown C.T."/>
            <person name="Hug L.A."/>
            <person name="Sharon I."/>
            <person name="Castelle C.J."/>
            <person name="Probst A.J."/>
            <person name="Thomas B.C."/>
            <person name="Singh A."/>
            <person name="Wilkins M.J."/>
            <person name="Karaoz U."/>
            <person name="Brodie E.L."/>
            <person name="Williams K.H."/>
            <person name="Hubbard S.S."/>
            <person name="Banfield J.F."/>
        </authorList>
    </citation>
    <scope>NUCLEOTIDE SEQUENCE [LARGE SCALE GENOMIC DNA]</scope>
</reference>
<evidence type="ECO:0008006" key="8">
    <source>
        <dbReference type="Google" id="ProtNLM"/>
    </source>
</evidence>
<proteinExistence type="predicted"/>
<evidence type="ECO:0000256" key="2">
    <source>
        <dbReference type="PROSITE-ProRule" id="PRU00169"/>
    </source>
</evidence>
<dbReference type="InterPro" id="IPR003148">
    <property type="entry name" value="RCK_N"/>
</dbReference>
<dbReference type="AlphaFoldDB" id="A0A1F6GZW6"/>
<dbReference type="PANTHER" id="PTHR43833:SF9">
    <property type="entry name" value="POTASSIUM CHANNEL PROTEIN YUGO-RELATED"/>
    <property type="match status" value="1"/>
</dbReference>
<dbReference type="GO" id="GO:0000160">
    <property type="term" value="P:phosphorelay signal transduction system"/>
    <property type="evidence" value="ECO:0007669"/>
    <property type="project" value="InterPro"/>
</dbReference>
<dbReference type="Gene3D" id="3.40.50.2300">
    <property type="match status" value="1"/>
</dbReference>
<feature type="transmembrane region" description="Helical" evidence="3">
    <location>
        <begin position="33"/>
        <end position="50"/>
    </location>
</feature>
<dbReference type="Pfam" id="PF02254">
    <property type="entry name" value="TrkA_N"/>
    <property type="match status" value="1"/>
</dbReference>
<dbReference type="SUPFAM" id="SSF81324">
    <property type="entry name" value="Voltage-gated potassium channels"/>
    <property type="match status" value="1"/>
</dbReference>
<dbReference type="Pfam" id="PF07885">
    <property type="entry name" value="Ion_trans_2"/>
    <property type="match status" value="1"/>
</dbReference>
<dbReference type="EMBL" id="MFNF01000014">
    <property type="protein sequence ID" value="OGH03612.1"/>
    <property type="molecule type" value="Genomic_DNA"/>
</dbReference>
<dbReference type="SUPFAM" id="SSF51735">
    <property type="entry name" value="NAD(P)-binding Rossmann-fold domains"/>
    <property type="match status" value="1"/>
</dbReference>
<comment type="subcellular location">
    <subcellularLocation>
        <location evidence="1">Cell membrane</location>
        <topology evidence="1">Multi-pass membrane protein</topology>
    </subcellularLocation>
</comment>
<evidence type="ECO:0000259" key="5">
    <source>
        <dbReference type="PROSITE" id="PS51201"/>
    </source>
</evidence>
<accession>A0A1F6GZW6</accession>
<dbReference type="Proteomes" id="UP000177583">
    <property type="component" value="Unassembled WGS sequence"/>
</dbReference>
<evidence type="ECO:0000259" key="4">
    <source>
        <dbReference type="PROSITE" id="PS50110"/>
    </source>
</evidence>
<evidence type="ECO:0000256" key="3">
    <source>
        <dbReference type="SAM" id="Phobius"/>
    </source>
</evidence>
<dbReference type="InterPro" id="IPR036291">
    <property type="entry name" value="NAD(P)-bd_dom_sf"/>
</dbReference>
<dbReference type="PROSITE" id="PS51201">
    <property type="entry name" value="RCK_N"/>
    <property type="match status" value="1"/>
</dbReference>
<name>A0A1F6GZW6_9PROT</name>
<dbReference type="SUPFAM" id="SSF52172">
    <property type="entry name" value="CheY-like"/>
    <property type="match status" value="1"/>
</dbReference>
<evidence type="ECO:0000256" key="1">
    <source>
        <dbReference type="ARBA" id="ARBA00004651"/>
    </source>
</evidence>
<dbReference type="Gene3D" id="3.40.50.720">
    <property type="entry name" value="NAD(P)-binding Rossmann-like Domain"/>
    <property type="match status" value="1"/>
</dbReference>
<keyword evidence="2" id="KW-0597">Phosphoprotein</keyword>
<dbReference type="InterPro" id="IPR013099">
    <property type="entry name" value="K_chnl_dom"/>
</dbReference>
<dbReference type="InterPro" id="IPR050721">
    <property type="entry name" value="Trk_Ktr_HKT_K-transport"/>
</dbReference>
<dbReference type="SUPFAM" id="SSF116726">
    <property type="entry name" value="TrkA C-terminal domain-like"/>
    <property type="match status" value="1"/>
</dbReference>
<comment type="caution">
    <text evidence="6">The sequence shown here is derived from an EMBL/GenBank/DDBJ whole genome shotgun (WGS) entry which is preliminary data.</text>
</comment>
<dbReference type="Pfam" id="PF00072">
    <property type="entry name" value="Response_reg"/>
    <property type="match status" value="1"/>
</dbReference>
<dbReference type="InterPro" id="IPR011006">
    <property type="entry name" value="CheY-like_superfamily"/>
</dbReference>
<evidence type="ECO:0000313" key="7">
    <source>
        <dbReference type="Proteomes" id="UP000177583"/>
    </source>
</evidence>
<feature type="domain" description="RCK N-terminal" evidence="5">
    <location>
        <begin position="107"/>
        <end position="224"/>
    </location>
</feature>